<reference evidence="2 3" key="1">
    <citation type="submission" date="2018-05" db="EMBL/GenBank/DDBJ databases">
        <title>Whole genome sequencing for identification of molecular markers to develop diagnostic detection tools for the regulated plant pathogen Lachnellula willkommii.</title>
        <authorList>
            <person name="Giroux E."/>
            <person name="Bilodeau G."/>
        </authorList>
    </citation>
    <scope>NUCLEOTIDE SEQUENCE [LARGE SCALE GENOMIC DNA]</scope>
    <source>
        <strain evidence="2 3">CBS 203.66</strain>
    </source>
</reference>
<sequence length="76" mass="8185">MSPTNINTPAPSAGNLQTVQPATAQSMSLDPTSQSTTQEQAKESQEQEVHMRGGDMCPGRFCFIIPCPIPCDFCII</sequence>
<keyword evidence="3" id="KW-1185">Reference proteome</keyword>
<protein>
    <submittedName>
        <fullName evidence="2">Uncharacterized protein</fullName>
    </submittedName>
</protein>
<name>A0A8T9BHH2_9HELO</name>
<comment type="caution">
    <text evidence="2">The sequence shown here is derived from an EMBL/GenBank/DDBJ whole genome shotgun (WGS) entry which is preliminary data.</text>
</comment>
<dbReference type="EMBL" id="QGMF01000230">
    <property type="protein sequence ID" value="TVY17702.1"/>
    <property type="molecule type" value="Genomic_DNA"/>
</dbReference>
<dbReference type="OrthoDB" id="3502863at2759"/>
<dbReference type="Proteomes" id="UP000469559">
    <property type="component" value="Unassembled WGS sequence"/>
</dbReference>
<organism evidence="2 3">
    <name type="scientific">Lachnellula arida</name>
    <dbReference type="NCBI Taxonomy" id="1316785"/>
    <lineage>
        <taxon>Eukaryota</taxon>
        <taxon>Fungi</taxon>
        <taxon>Dikarya</taxon>
        <taxon>Ascomycota</taxon>
        <taxon>Pezizomycotina</taxon>
        <taxon>Leotiomycetes</taxon>
        <taxon>Helotiales</taxon>
        <taxon>Lachnaceae</taxon>
        <taxon>Lachnellula</taxon>
    </lineage>
</organism>
<feature type="compositionally biased region" description="Polar residues" evidence="1">
    <location>
        <begin position="1"/>
        <end position="39"/>
    </location>
</feature>
<evidence type="ECO:0000256" key="1">
    <source>
        <dbReference type="SAM" id="MobiDB-lite"/>
    </source>
</evidence>
<evidence type="ECO:0000313" key="3">
    <source>
        <dbReference type="Proteomes" id="UP000469559"/>
    </source>
</evidence>
<gene>
    <name evidence="2" type="ORF">LARI1_G003236</name>
</gene>
<dbReference type="AlphaFoldDB" id="A0A8T9BHH2"/>
<evidence type="ECO:0000313" key="2">
    <source>
        <dbReference type="EMBL" id="TVY17702.1"/>
    </source>
</evidence>
<feature type="compositionally biased region" description="Basic and acidic residues" evidence="1">
    <location>
        <begin position="40"/>
        <end position="49"/>
    </location>
</feature>
<accession>A0A8T9BHH2</accession>
<feature type="region of interest" description="Disordered" evidence="1">
    <location>
        <begin position="1"/>
        <end position="49"/>
    </location>
</feature>
<proteinExistence type="predicted"/>